<dbReference type="Gene3D" id="2.160.20.10">
    <property type="entry name" value="Single-stranded right-handed beta-helix, Pectin lyase-like"/>
    <property type="match status" value="2"/>
</dbReference>
<dbReference type="Pfam" id="PF12708">
    <property type="entry name" value="Pect-lyase_RHGA_epim"/>
    <property type="match status" value="1"/>
</dbReference>
<dbReference type="GO" id="GO:0016829">
    <property type="term" value="F:lyase activity"/>
    <property type="evidence" value="ECO:0007669"/>
    <property type="project" value="UniProtKB-KW"/>
</dbReference>
<dbReference type="InterPro" id="IPR006626">
    <property type="entry name" value="PbH1"/>
</dbReference>
<protein>
    <submittedName>
        <fullName evidence="4">Pectate lyase superfamily protein</fullName>
    </submittedName>
</protein>
<keyword evidence="1" id="KW-0472">Membrane</keyword>
<dbReference type="SUPFAM" id="SSF51126">
    <property type="entry name" value="Pectin lyase-like"/>
    <property type="match status" value="1"/>
</dbReference>
<name>A0A0P0GUC2_9BACE</name>
<dbReference type="EMBL" id="CP012801">
    <property type="protein sequence ID" value="ALJ60872.1"/>
    <property type="molecule type" value="Genomic_DNA"/>
</dbReference>
<dbReference type="Proteomes" id="UP000061809">
    <property type="component" value="Chromosome"/>
</dbReference>
<keyword evidence="1" id="KW-1133">Transmembrane helix</keyword>
<dbReference type="PATRIC" id="fig|246787.4.peg.3766"/>
<feature type="domain" description="Right handed beta helix" evidence="3">
    <location>
        <begin position="417"/>
        <end position="564"/>
    </location>
</feature>
<feature type="domain" description="Rhamnogalacturonase A/B/Epimerase-like pectate lyase" evidence="2">
    <location>
        <begin position="48"/>
        <end position="99"/>
    </location>
</feature>
<dbReference type="Pfam" id="PF13229">
    <property type="entry name" value="Beta_helix"/>
    <property type="match status" value="1"/>
</dbReference>
<reference evidence="4 5" key="1">
    <citation type="journal article" date="2015" name="Science">
        <title>Genetic determinants of in vivo fitness and diet responsiveness in multiple human gut Bacteroides.</title>
        <authorList>
            <person name="Wu M."/>
            <person name="McNulty N.P."/>
            <person name="Rodionov D.A."/>
            <person name="Khoroshkin M.S."/>
            <person name="Griffin N.W."/>
            <person name="Cheng J."/>
            <person name="Latreille P."/>
            <person name="Kerstetter R.A."/>
            <person name="Terrapon N."/>
            <person name="Henrissat B."/>
            <person name="Osterman A.L."/>
            <person name="Gordon J.I."/>
        </authorList>
    </citation>
    <scope>NUCLEOTIDE SEQUENCE [LARGE SCALE GENOMIC DNA]</scope>
    <source>
        <strain evidence="4 5">WH2</strain>
    </source>
</reference>
<dbReference type="InterPro" id="IPR012334">
    <property type="entry name" value="Pectin_lyas_fold"/>
</dbReference>
<proteinExistence type="predicted"/>
<dbReference type="SMART" id="SM00710">
    <property type="entry name" value="PbH1"/>
    <property type="match status" value="6"/>
</dbReference>
<gene>
    <name evidence="4" type="ORF">BcellWH2_03649</name>
</gene>
<dbReference type="InterPro" id="IPR011050">
    <property type="entry name" value="Pectin_lyase_fold/virulence"/>
</dbReference>
<keyword evidence="4" id="KW-0456">Lyase</keyword>
<dbReference type="InterPro" id="IPR039448">
    <property type="entry name" value="Beta_helix"/>
</dbReference>
<organism evidence="4 5">
    <name type="scientific">Bacteroides cellulosilyticus</name>
    <dbReference type="NCBI Taxonomy" id="246787"/>
    <lineage>
        <taxon>Bacteria</taxon>
        <taxon>Pseudomonadati</taxon>
        <taxon>Bacteroidota</taxon>
        <taxon>Bacteroidia</taxon>
        <taxon>Bacteroidales</taxon>
        <taxon>Bacteroidaceae</taxon>
        <taxon>Bacteroides</taxon>
    </lineage>
</organism>
<evidence type="ECO:0000259" key="3">
    <source>
        <dbReference type="Pfam" id="PF13229"/>
    </source>
</evidence>
<accession>A0A0P0GUC2</accession>
<evidence type="ECO:0000256" key="1">
    <source>
        <dbReference type="SAM" id="Phobius"/>
    </source>
</evidence>
<keyword evidence="1" id="KW-0812">Transmembrane</keyword>
<dbReference type="InterPro" id="IPR024535">
    <property type="entry name" value="RHGA/B-epi-like_pectate_lyase"/>
</dbReference>
<evidence type="ECO:0000313" key="5">
    <source>
        <dbReference type="Proteomes" id="UP000061809"/>
    </source>
</evidence>
<feature type="transmembrane region" description="Helical" evidence="1">
    <location>
        <begin position="7"/>
        <end position="26"/>
    </location>
</feature>
<dbReference type="RefSeq" id="WP_029427446.1">
    <property type="nucleotide sequence ID" value="NZ_CP012801.1"/>
</dbReference>
<sequence length="570" mass="63820">MKLTSKIYLLFIGCFVPVINYGQQLYKPAHFESPRSMPIQSVPVSKTINVVDYGACPDDNKNDWPAICRALAECERSGGGVRILFPKGIYQIKVGERKSKLTHAFSLSNVSDFIIEGDGAILILENPDVALMTLKNCQAGVIKGLTIDYKTLPFTQGAVVDVDINGKTFTFRSDGKGGRPTDDNFAKSKTKWGGLFDRENNRLLKDKAPNLVPIREVSNLGDKNLFRIVTTQNVIEQIAVDDPFAMIARYNGCSTYSVNQCRQITFLNNIHYAGPAGSFGLRESTGISIVNCKIQQKEDRLISQNADCVHVTPSYEGPWIEGCLFEGQMDDAINIKTELVYILKAISDNQFLVSAKLRVNDELSLFNPREGRLIGTCRVLEAVPMDDATKIKIDARFENLQIGRDKTKDMFFNDSKSNDNFVIKNNVFRNSRRYGMLIQAKNGIIEGNILENLSTGAITLQNSASWPEGFVPRNIVIENNKIRNAGFDRSYWAEGKDIAPILIRTTTVNKKQAEWKGIRNIRIKDNEIISNSDHTIFLSGAQDIVIEKNRNDAQSDAPYYQENCDNVIIK</sequence>
<dbReference type="KEGG" id="bcel:BcellWH2_03649"/>
<evidence type="ECO:0000313" key="4">
    <source>
        <dbReference type="EMBL" id="ALJ60872.1"/>
    </source>
</evidence>
<evidence type="ECO:0000259" key="2">
    <source>
        <dbReference type="Pfam" id="PF12708"/>
    </source>
</evidence>
<dbReference type="AlphaFoldDB" id="A0A0P0GUC2"/>